<protein>
    <submittedName>
        <fullName evidence="1">Uncharacterized protein</fullName>
    </submittedName>
</protein>
<name>A0AAE3FVL0_9EURY</name>
<organism evidence="1 2">
    <name type="scientific">Natronocalculus amylovorans</name>
    <dbReference type="NCBI Taxonomy" id="2917812"/>
    <lineage>
        <taxon>Archaea</taxon>
        <taxon>Methanobacteriati</taxon>
        <taxon>Methanobacteriota</taxon>
        <taxon>Stenosarchaea group</taxon>
        <taxon>Halobacteria</taxon>
        <taxon>Halobacteriales</taxon>
        <taxon>Haloferacaceae</taxon>
        <taxon>Natronocalculus</taxon>
    </lineage>
</organism>
<sequence>MSSTFVSRDINDQQVEMLLYGPPQHGEETCSEAQLYGEPQHETDEPYYDRLTAQQYVF</sequence>
<dbReference type="RefSeq" id="WP_174652459.1">
    <property type="nucleotide sequence ID" value="NZ_JAKRVX010000001.1"/>
</dbReference>
<dbReference type="Proteomes" id="UP001203207">
    <property type="component" value="Unassembled WGS sequence"/>
</dbReference>
<dbReference type="EMBL" id="JAKRVX010000001">
    <property type="protein sequence ID" value="MCL9816031.1"/>
    <property type="molecule type" value="Genomic_DNA"/>
</dbReference>
<comment type="caution">
    <text evidence="1">The sequence shown here is derived from an EMBL/GenBank/DDBJ whole genome shotgun (WGS) entry which is preliminary data.</text>
</comment>
<gene>
    <name evidence="1" type="ORF">AArcSt2_03655</name>
</gene>
<evidence type="ECO:0000313" key="2">
    <source>
        <dbReference type="Proteomes" id="UP001203207"/>
    </source>
</evidence>
<proteinExistence type="predicted"/>
<dbReference type="AlphaFoldDB" id="A0AAE3FVL0"/>
<evidence type="ECO:0000313" key="1">
    <source>
        <dbReference type="EMBL" id="MCL9816031.1"/>
    </source>
</evidence>
<reference evidence="1" key="1">
    <citation type="journal article" date="2022" name="Syst. Appl. Microbiol.">
        <title>Natronocalculus amylovorans gen. nov., sp. nov., and Natranaeroarchaeum aerophilus sp. nov., dominant culturable amylolytic natronoarchaea from hypersaline soda lakes in southwestern Siberia.</title>
        <authorList>
            <person name="Sorokin D.Y."/>
            <person name="Elcheninov A.G."/>
            <person name="Khizhniak T.V."/>
            <person name="Koenen M."/>
            <person name="Bale N.J."/>
            <person name="Damste J.S.S."/>
            <person name="Kublanov I.V."/>
        </authorList>
    </citation>
    <scope>NUCLEOTIDE SEQUENCE</scope>
    <source>
        <strain evidence="1">AArc-St2</strain>
    </source>
</reference>
<keyword evidence="2" id="KW-1185">Reference proteome</keyword>
<accession>A0AAE3FVL0</accession>
<reference evidence="1" key="2">
    <citation type="submission" date="2022-02" db="EMBL/GenBank/DDBJ databases">
        <authorList>
            <person name="Elcheninov A.G."/>
            <person name="Sorokin D.Y."/>
            <person name="Kublanov I.V."/>
        </authorList>
    </citation>
    <scope>NUCLEOTIDE SEQUENCE</scope>
    <source>
        <strain evidence="1">AArc-St2</strain>
    </source>
</reference>